<reference evidence="1 2" key="1">
    <citation type="submission" date="2014-03" db="EMBL/GenBank/DDBJ databases">
        <title>Sequencing and Comparison of Genomes and Transcriptome Profiles of Human Ehrlichiosis Agents.</title>
        <authorList>
            <person name="Lin M."/>
            <person name="Daugherty S.C."/>
            <person name="Nagaraj S."/>
            <person name="Cheng Z."/>
            <person name="Xiong Q."/>
            <person name="Lin F.-Y."/>
            <person name="Sengamalay N."/>
            <person name="Ott S."/>
            <person name="Godinez A."/>
            <person name="Tallon L.J."/>
            <person name="Sadzewicz L."/>
            <person name="Fraser C.M."/>
            <person name="Dunning Hotopp J.C."/>
            <person name="Rikihisa Y."/>
        </authorList>
    </citation>
    <scope>NUCLEOTIDE SEQUENCE [LARGE SCALE GENOMIC DNA]</scope>
    <source>
        <strain evidence="1 2">Oregon</strain>
    </source>
</reference>
<protein>
    <submittedName>
        <fullName evidence="1">Uncharacterized protein</fullName>
    </submittedName>
</protein>
<dbReference type="HOGENOM" id="CLU_3330615_0_0_5"/>
<dbReference type="KEGG" id="nhm:NHE_0429"/>
<gene>
    <name evidence="1" type="ORF">NHE_0429</name>
</gene>
<evidence type="ECO:0000313" key="2">
    <source>
        <dbReference type="Proteomes" id="UP000023755"/>
    </source>
</evidence>
<keyword evidence="2" id="KW-1185">Reference proteome</keyword>
<organism evidence="1 2">
    <name type="scientific">Neorickettsia helminthoeca str. Oregon</name>
    <dbReference type="NCBI Taxonomy" id="1286528"/>
    <lineage>
        <taxon>Bacteria</taxon>
        <taxon>Pseudomonadati</taxon>
        <taxon>Pseudomonadota</taxon>
        <taxon>Alphaproteobacteria</taxon>
        <taxon>Rickettsiales</taxon>
        <taxon>Anaplasmataceae</taxon>
        <taxon>Neorickettsia</taxon>
    </lineage>
</organism>
<sequence>MCGKIGKIINTTMKIVKSELCTNPDLDFLPRFLWSDAQ</sequence>
<accession>X5HJV7</accession>
<name>X5HJV7_9RICK</name>
<dbReference type="Proteomes" id="UP000023755">
    <property type="component" value="Chromosome"/>
</dbReference>
<proteinExistence type="predicted"/>
<dbReference type="EMBL" id="CP007481">
    <property type="protein sequence ID" value="AHX11374.1"/>
    <property type="molecule type" value="Genomic_DNA"/>
</dbReference>
<dbReference type="AlphaFoldDB" id="X5HJV7"/>
<evidence type="ECO:0000313" key="1">
    <source>
        <dbReference type="EMBL" id="AHX11374.1"/>
    </source>
</evidence>